<dbReference type="InterPro" id="IPR007138">
    <property type="entry name" value="ABM_dom"/>
</dbReference>
<proteinExistence type="predicted"/>
<name>A0A7C1K0Z3_9CHLR</name>
<dbReference type="SUPFAM" id="SSF54909">
    <property type="entry name" value="Dimeric alpha+beta barrel"/>
    <property type="match status" value="1"/>
</dbReference>
<organism evidence="2">
    <name type="scientific">Caldilinea aerophila</name>
    <dbReference type="NCBI Taxonomy" id="133453"/>
    <lineage>
        <taxon>Bacteria</taxon>
        <taxon>Bacillati</taxon>
        <taxon>Chloroflexota</taxon>
        <taxon>Caldilineae</taxon>
        <taxon>Caldilineales</taxon>
        <taxon>Caldilineaceae</taxon>
        <taxon>Caldilinea</taxon>
    </lineage>
</organism>
<gene>
    <name evidence="2" type="ORF">ENQ20_14760</name>
</gene>
<evidence type="ECO:0000313" key="2">
    <source>
        <dbReference type="EMBL" id="HDX32729.1"/>
    </source>
</evidence>
<protein>
    <submittedName>
        <fullName evidence="2">Antibiotic biosynthesis monooxygenase</fullName>
    </submittedName>
</protein>
<reference evidence="2" key="1">
    <citation type="journal article" date="2020" name="mSystems">
        <title>Genome- and Community-Level Interaction Insights into Carbon Utilization and Element Cycling Functions of Hydrothermarchaeota in Hydrothermal Sediment.</title>
        <authorList>
            <person name="Zhou Z."/>
            <person name="Liu Y."/>
            <person name="Xu W."/>
            <person name="Pan J."/>
            <person name="Luo Z.H."/>
            <person name="Li M."/>
        </authorList>
    </citation>
    <scope>NUCLEOTIDE SEQUENCE [LARGE SCALE GENOMIC DNA]</scope>
    <source>
        <strain evidence="2">SpSt-289</strain>
    </source>
</reference>
<accession>A0A7C1K0Z3</accession>
<dbReference type="EMBL" id="DSMG01000151">
    <property type="protein sequence ID" value="HDX32729.1"/>
    <property type="molecule type" value="Genomic_DNA"/>
</dbReference>
<dbReference type="GO" id="GO:0004497">
    <property type="term" value="F:monooxygenase activity"/>
    <property type="evidence" value="ECO:0007669"/>
    <property type="project" value="UniProtKB-KW"/>
</dbReference>
<sequence length="95" mass="10834">MATGLIVLLEIAPGRRDEFVELARAHAQRSMALEEGRCLNFEVYVPVESETQVILVEKYVDDDALQAHWDSAHMAAYLARVNDLIVSRTRYRCQV</sequence>
<keyword evidence="2" id="KW-0503">Monooxygenase</keyword>
<comment type="caution">
    <text evidence="2">The sequence shown here is derived from an EMBL/GenBank/DDBJ whole genome shotgun (WGS) entry which is preliminary data.</text>
</comment>
<feature type="domain" description="ABM" evidence="1">
    <location>
        <begin position="3"/>
        <end position="95"/>
    </location>
</feature>
<keyword evidence="2" id="KW-0560">Oxidoreductase</keyword>
<dbReference type="OMA" id="ITMCTAD"/>
<evidence type="ECO:0000259" key="1">
    <source>
        <dbReference type="PROSITE" id="PS51725"/>
    </source>
</evidence>
<dbReference type="InterPro" id="IPR011008">
    <property type="entry name" value="Dimeric_a/b-barrel"/>
</dbReference>
<dbReference type="Pfam" id="PF03992">
    <property type="entry name" value="ABM"/>
    <property type="match status" value="1"/>
</dbReference>
<dbReference type="PROSITE" id="PS51725">
    <property type="entry name" value="ABM"/>
    <property type="match status" value="1"/>
</dbReference>
<dbReference type="Gene3D" id="3.30.70.100">
    <property type="match status" value="1"/>
</dbReference>
<dbReference type="AlphaFoldDB" id="A0A7C1K0Z3"/>